<reference evidence="4 5" key="1">
    <citation type="submission" date="2019-07" db="EMBL/GenBank/DDBJ databases">
        <title>Qingshengfaniella alkalisoli gen. nov., sp. nov., isolated from saline soil.</title>
        <authorList>
            <person name="Xu L."/>
            <person name="Huang X.-X."/>
            <person name="Sun J.-Q."/>
        </authorList>
    </citation>
    <scope>NUCLEOTIDE SEQUENCE [LARGE SCALE GENOMIC DNA]</scope>
    <source>
        <strain evidence="4 5">DSM 27279</strain>
    </source>
</reference>
<dbReference type="Gene3D" id="2.60.120.1440">
    <property type="match status" value="1"/>
</dbReference>
<dbReference type="Pfam" id="PF04773">
    <property type="entry name" value="FecR"/>
    <property type="match status" value="1"/>
</dbReference>
<sequence length="293" mass="31358">MTAKPPSIPADGTASSSASDQATAVDALLDQHMEALRAQFPLPDLEELARRAQRRRRRSRTAAATLGVCALAGALWWADPALRHASYAAGAHTISQVTLPDGSQAVLDAGARLRVDWHLRSRRVTLDEGRAAFDVEHAAWRPFHVDAGSARVRVLGTVFSVARDTDSATVTVAQGRVQVRADGEPQPRELAANQTVQVRAGRFSTTGDVPAEDALAWRKGVLVLDDVSLAEAIERIQPYRAAPIRLAAGAPVGLRVSGVFALDQPDALLDLLPRIGSVTVRQTADGTAWIEPR</sequence>
<gene>
    <name evidence="4" type="ORF">FOZ76_15490</name>
</gene>
<evidence type="ECO:0000313" key="5">
    <source>
        <dbReference type="Proteomes" id="UP000318405"/>
    </source>
</evidence>
<keyword evidence="5" id="KW-1185">Reference proteome</keyword>
<feature type="domain" description="FecR protein" evidence="3">
    <location>
        <begin position="87"/>
        <end position="178"/>
    </location>
</feature>
<dbReference type="RefSeq" id="WP_143949170.1">
    <property type="nucleotide sequence ID" value="NZ_BAABMB010000001.1"/>
</dbReference>
<keyword evidence="2" id="KW-0812">Transmembrane</keyword>
<dbReference type="Proteomes" id="UP000318405">
    <property type="component" value="Unassembled WGS sequence"/>
</dbReference>
<comment type="caution">
    <text evidence="4">The sequence shown here is derived from an EMBL/GenBank/DDBJ whole genome shotgun (WGS) entry which is preliminary data.</text>
</comment>
<feature type="compositionally biased region" description="Low complexity" evidence="1">
    <location>
        <begin position="10"/>
        <end position="21"/>
    </location>
</feature>
<dbReference type="InterPro" id="IPR012373">
    <property type="entry name" value="Ferrdict_sens_TM"/>
</dbReference>
<accession>A0A556AIS2</accession>
<dbReference type="GO" id="GO:0016989">
    <property type="term" value="F:sigma factor antagonist activity"/>
    <property type="evidence" value="ECO:0007669"/>
    <property type="project" value="TreeGrafter"/>
</dbReference>
<dbReference type="InterPro" id="IPR006860">
    <property type="entry name" value="FecR"/>
</dbReference>
<dbReference type="EMBL" id="VLTJ01000029">
    <property type="protein sequence ID" value="TSH92804.1"/>
    <property type="molecule type" value="Genomic_DNA"/>
</dbReference>
<dbReference type="AlphaFoldDB" id="A0A556AIS2"/>
<keyword evidence="2" id="KW-0472">Membrane</keyword>
<evidence type="ECO:0000313" key="4">
    <source>
        <dbReference type="EMBL" id="TSH92804.1"/>
    </source>
</evidence>
<dbReference type="PANTHER" id="PTHR30273">
    <property type="entry name" value="PERIPLASMIC SIGNAL SENSOR AND SIGMA FACTOR ACTIVATOR FECR-RELATED"/>
    <property type="match status" value="1"/>
</dbReference>
<evidence type="ECO:0000256" key="2">
    <source>
        <dbReference type="SAM" id="Phobius"/>
    </source>
</evidence>
<dbReference type="PANTHER" id="PTHR30273:SF2">
    <property type="entry name" value="PROTEIN FECR"/>
    <property type="match status" value="1"/>
</dbReference>
<organism evidence="4 5">
    <name type="scientific">Verticiella sediminum</name>
    <dbReference type="NCBI Taxonomy" id="1247510"/>
    <lineage>
        <taxon>Bacteria</taxon>
        <taxon>Pseudomonadati</taxon>
        <taxon>Pseudomonadota</taxon>
        <taxon>Betaproteobacteria</taxon>
        <taxon>Burkholderiales</taxon>
        <taxon>Alcaligenaceae</taxon>
        <taxon>Verticiella</taxon>
    </lineage>
</organism>
<protein>
    <recommendedName>
        <fullName evidence="3">FecR protein domain-containing protein</fullName>
    </recommendedName>
</protein>
<proteinExistence type="predicted"/>
<feature type="region of interest" description="Disordered" evidence="1">
    <location>
        <begin position="1"/>
        <end position="21"/>
    </location>
</feature>
<evidence type="ECO:0000259" key="3">
    <source>
        <dbReference type="Pfam" id="PF04773"/>
    </source>
</evidence>
<name>A0A556AIS2_9BURK</name>
<dbReference type="PIRSF" id="PIRSF018266">
    <property type="entry name" value="FecR"/>
    <property type="match status" value="1"/>
</dbReference>
<evidence type="ECO:0000256" key="1">
    <source>
        <dbReference type="SAM" id="MobiDB-lite"/>
    </source>
</evidence>
<feature type="transmembrane region" description="Helical" evidence="2">
    <location>
        <begin position="61"/>
        <end position="78"/>
    </location>
</feature>
<keyword evidence="2" id="KW-1133">Transmembrane helix</keyword>
<dbReference type="OrthoDB" id="8687176at2"/>